<sequence length="43" mass="4884">MQDRHVTNCEIEASLGISSTSIHFILHVYLAVKRFILVGSRKI</sequence>
<evidence type="ECO:0000313" key="2">
    <source>
        <dbReference type="EMBL" id="CDW21252.1"/>
    </source>
</evidence>
<keyword evidence="1" id="KW-0472">Membrane</keyword>
<organism evidence="2">
    <name type="scientific">Lepeophtheirus salmonis</name>
    <name type="common">Salmon louse</name>
    <name type="synonym">Caligus salmonis</name>
    <dbReference type="NCBI Taxonomy" id="72036"/>
    <lineage>
        <taxon>Eukaryota</taxon>
        <taxon>Metazoa</taxon>
        <taxon>Ecdysozoa</taxon>
        <taxon>Arthropoda</taxon>
        <taxon>Crustacea</taxon>
        <taxon>Multicrustacea</taxon>
        <taxon>Hexanauplia</taxon>
        <taxon>Copepoda</taxon>
        <taxon>Siphonostomatoida</taxon>
        <taxon>Caligidae</taxon>
        <taxon>Lepeophtheirus</taxon>
    </lineage>
</organism>
<reference evidence="2" key="1">
    <citation type="submission" date="2014-05" db="EMBL/GenBank/DDBJ databases">
        <authorList>
            <person name="Chronopoulou M."/>
        </authorList>
    </citation>
    <scope>NUCLEOTIDE SEQUENCE</scope>
    <source>
        <tissue evidence="2">Whole organism</tissue>
    </source>
</reference>
<accession>A0A0K2T6P4</accession>
<feature type="transmembrane region" description="Helical" evidence="1">
    <location>
        <begin position="13"/>
        <end position="32"/>
    </location>
</feature>
<proteinExistence type="predicted"/>
<evidence type="ECO:0000256" key="1">
    <source>
        <dbReference type="SAM" id="Phobius"/>
    </source>
</evidence>
<name>A0A0K2T6P4_LEPSM</name>
<keyword evidence="1" id="KW-1133">Transmembrane helix</keyword>
<keyword evidence="1" id="KW-0812">Transmembrane</keyword>
<protein>
    <submittedName>
        <fullName evidence="2">Mariner transposase [Bombyx mori]</fullName>
    </submittedName>
</protein>
<dbReference type="AlphaFoldDB" id="A0A0K2T6P4"/>
<dbReference type="EMBL" id="HACA01003891">
    <property type="protein sequence ID" value="CDW21252.1"/>
    <property type="molecule type" value="Transcribed_RNA"/>
</dbReference>